<gene>
    <name evidence="2" type="ORF">KCX74_10230</name>
</gene>
<dbReference type="AlphaFoldDB" id="A0A941IBH7"/>
<evidence type="ECO:0000313" key="2">
    <source>
        <dbReference type="EMBL" id="MBR7796412.1"/>
    </source>
</evidence>
<keyword evidence="1" id="KW-0732">Signal</keyword>
<organism evidence="2 3">
    <name type="scientific">Virgibacillus salarius</name>
    <dbReference type="NCBI Taxonomy" id="447199"/>
    <lineage>
        <taxon>Bacteria</taxon>
        <taxon>Bacillati</taxon>
        <taxon>Bacillota</taxon>
        <taxon>Bacilli</taxon>
        <taxon>Bacillales</taxon>
        <taxon>Bacillaceae</taxon>
        <taxon>Virgibacillus</taxon>
    </lineage>
</organism>
<evidence type="ECO:0000313" key="3">
    <source>
        <dbReference type="Proteomes" id="UP000675284"/>
    </source>
</evidence>
<reference evidence="2" key="1">
    <citation type="submission" date="2021-04" db="EMBL/GenBank/DDBJ databases">
        <title>Isolation and polyphasic classification of algal microorganism.</title>
        <authorList>
            <person name="Wang S."/>
        </authorList>
    </citation>
    <scope>NUCLEOTIDE SEQUENCE</scope>
    <source>
        <strain evidence="2">720a</strain>
    </source>
</reference>
<dbReference type="Proteomes" id="UP000675284">
    <property type="component" value="Unassembled WGS sequence"/>
</dbReference>
<feature type="chain" id="PRO_5038854147" evidence="1">
    <location>
        <begin position="19"/>
        <end position="133"/>
    </location>
</feature>
<keyword evidence="3" id="KW-1185">Reference proteome</keyword>
<sequence>MYKILFSLLLVTVISVVAFGNTSHASEAITKDDVTLLKTFGPYKFKTKDGKWDGKVVVPSGGADVTVTVRNLNFYGEPLVRLCNASSGNCTGFGPLRQPLLTRTFTDMLPGTYYGDVVTGVVTSSGTISFDVR</sequence>
<dbReference type="RefSeq" id="WP_166530389.1">
    <property type="nucleotide sequence ID" value="NZ_BAAACY010000063.1"/>
</dbReference>
<proteinExistence type="predicted"/>
<comment type="caution">
    <text evidence="2">The sequence shown here is derived from an EMBL/GenBank/DDBJ whole genome shotgun (WGS) entry which is preliminary data.</text>
</comment>
<accession>A0A941IBH7</accession>
<feature type="signal peptide" evidence="1">
    <location>
        <begin position="1"/>
        <end position="18"/>
    </location>
</feature>
<dbReference type="EMBL" id="JAGSOT010000026">
    <property type="protein sequence ID" value="MBR7796412.1"/>
    <property type="molecule type" value="Genomic_DNA"/>
</dbReference>
<evidence type="ECO:0000256" key="1">
    <source>
        <dbReference type="SAM" id="SignalP"/>
    </source>
</evidence>
<protein>
    <submittedName>
        <fullName evidence="2">Uncharacterized protein</fullName>
    </submittedName>
</protein>
<name>A0A941IBH7_9BACI</name>